<dbReference type="Pfam" id="PF03372">
    <property type="entry name" value="Exo_endo_phos"/>
    <property type="match status" value="1"/>
</dbReference>
<sequence>MNPGPTNGTDLSYPSPSTSTTSTDSTFTLEHELKSKLSIINLNVQSLLPKIDLIKAELSDFDVLSFTESWLKPTSDLDDISISGFSPPYNYIRQDRTGGGVSVYVKENIHSKRRDDLEADSCESVWIEMFLHNRKVLLGTFYRPPNSTSEIWDGIKFSIEKACNTGINTILVTGDFNCDQKISTSNDITDICDTMNFSSIINEPTHFTETSQSILDLILTNSPNSIFLSGVGDPFLPNEIRYHCPVYAFLNINKPKRLSITRKIWLYKEGDYDAYRNDISNIDIDNIINNDPNESANRITDKILEIASCRIPNKIVTIRKSDYPWINSNIRKEIRKRKRAHKRAKRTKLPEDWSKFRRKRNEVINLIRKTEQKYMQGLVDKIHDNNTDSRQWWKTVNKLTNSNKTDVSIPSLNIDNTDLYVENDKAKTELFNTYFLSQQTIDDDNTTLPDVTTHPFSLCDITIDETDVTDVLSNLNISKATGPDTVFCDISKAFDRVWHKGLIHKLQSIGINGEILNWFSNYLSCRKQRVVINGEVSGWGDIKAGVPQGSILGPVLFLIYINDIVKEINTNIRLFADDTSLYIIVDDPLHSAEILNSDLEKIHHWSRQWLVDFNPNKTESLLISNKQHSPFHPALYMNDTVIKEVEHHKHLGITFTSDLSWDTHIDSIAKKASKKLHILRKLRFVLDRLSLQKIYFSFIRPVLEYADIIWDGCTQNSKNRFYSLIQHAKTSMLDEQRRSGILSHKIMVNGVRIHFETSGDGQETLLLLPGALGSSRTDFEKQLSDFNKKDYTLIAFDPRGYGKSIPPKRDWPLEFLQRDAEDAYGLCEKLGLTKVSVLGWSDGGITGMILAARYPDLVNDLVIWGANAYITKQDMECFEKIRDISKWSEAMRTPFMALYGEEYFKEQWSNWVDAYANYYSKRNGDICMDDLKHIKARTLILHGLKDPLVPLEHPDYLHHHIKGSKLYILPEGKHNLHIRYYREVNYLIEHFLKKS</sequence>
<dbReference type="AlphaFoldDB" id="A0AA89BSH2"/>
<dbReference type="PANTHER" id="PTHR46331:SF2">
    <property type="entry name" value="VALACYCLOVIR HYDROLASE"/>
    <property type="match status" value="1"/>
</dbReference>
<dbReference type="Proteomes" id="UP001186944">
    <property type="component" value="Unassembled WGS sequence"/>
</dbReference>
<protein>
    <recommendedName>
        <fullName evidence="2">Reverse transcriptase domain-containing protein</fullName>
    </recommendedName>
</protein>
<evidence type="ECO:0000313" key="3">
    <source>
        <dbReference type="EMBL" id="KAK3085741.1"/>
    </source>
</evidence>
<dbReference type="InterPro" id="IPR005135">
    <property type="entry name" value="Endo/exonuclease/phosphatase"/>
</dbReference>
<dbReference type="Pfam" id="PF00078">
    <property type="entry name" value="RVT_1"/>
    <property type="match status" value="1"/>
</dbReference>
<dbReference type="Gene3D" id="3.60.10.10">
    <property type="entry name" value="Endonuclease/exonuclease/phosphatase"/>
    <property type="match status" value="1"/>
</dbReference>
<feature type="domain" description="Reverse transcriptase" evidence="2">
    <location>
        <begin position="363"/>
        <end position="641"/>
    </location>
</feature>
<dbReference type="EMBL" id="VSWD01000012">
    <property type="protein sequence ID" value="KAK3085741.1"/>
    <property type="molecule type" value="Genomic_DNA"/>
</dbReference>
<organism evidence="3 4">
    <name type="scientific">Pinctada imbricata</name>
    <name type="common">Atlantic pearl-oyster</name>
    <name type="synonym">Pinctada martensii</name>
    <dbReference type="NCBI Taxonomy" id="66713"/>
    <lineage>
        <taxon>Eukaryota</taxon>
        <taxon>Metazoa</taxon>
        <taxon>Spiralia</taxon>
        <taxon>Lophotrochozoa</taxon>
        <taxon>Mollusca</taxon>
        <taxon>Bivalvia</taxon>
        <taxon>Autobranchia</taxon>
        <taxon>Pteriomorphia</taxon>
        <taxon>Pterioida</taxon>
        <taxon>Pterioidea</taxon>
        <taxon>Pteriidae</taxon>
        <taxon>Pinctada</taxon>
    </lineage>
</organism>
<keyword evidence="4" id="KW-1185">Reference proteome</keyword>
<dbReference type="SUPFAM" id="SSF56219">
    <property type="entry name" value="DNase I-like"/>
    <property type="match status" value="1"/>
</dbReference>
<gene>
    <name evidence="3" type="ORF">FSP39_008065</name>
</gene>
<dbReference type="PROSITE" id="PS50878">
    <property type="entry name" value="RT_POL"/>
    <property type="match status" value="1"/>
</dbReference>
<dbReference type="GO" id="GO:0017171">
    <property type="term" value="F:serine hydrolase activity"/>
    <property type="evidence" value="ECO:0007669"/>
    <property type="project" value="TreeGrafter"/>
</dbReference>
<dbReference type="SUPFAM" id="SSF53474">
    <property type="entry name" value="alpha/beta-Hydrolases"/>
    <property type="match status" value="1"/>
</dbReference>
<evidence type="ECO:0000313" key="4">
    <source>
        <dbReference type="Proteomes" id="UP001186944"/>
    </source>
</evidence>
<dbReference type="Pfam" id="PF00561">
    <property type="entry name" value="Abhydrolase_1"/>
    <property type="match status" value="1"/>
</dbReference>
<evidence type="ECO:0000256" key="1">
    <source>
        <dbReference type="SAM" id="MobiDB-lite"/>
    </source>
</evidence>
<evidence type="ECO:0000259" key="2">
    <source>
        <dbReference type="PROSITE" id="PS50878"/>
    </source>
</evidence>
<reference evidence="3" key="1">
    <citation type="submission" date="2019-08" db="EMBL/GenBank/DDBJ databases">
        <title>The improved chromosome-level genome for the pearl oyster Pinctada fucata martensii using PacBio sequencing and Hi-C.</title>
        <authorList>
            <person name="Zheng Z."/>
        </authorList>
    </citation>
    <scope>NUCLEOTIDE SEQUENCE</scope>
    <source>
        <strain evidence="3">ZZ-2019</strain>
        <tissue evidence="3">Adductor muscle</tissue>
    </source>
</reference>
<dbReference type="InterPro" id="IPR000073">
    <property type="entry name" value="AB_hydrolase_1"/>
</dbReference>
<feature type="region of interest" description="Disordered" evidence="1">
    <location>
        <begin position="1"/>
        <end position="26"/>
    </location>
</feature>
<comment type="caution">
    <text evidence="3">The sequence shown here is derived from an EMBL/GenBank/DDBJ whole genome shotgun (WGS) entry which is preliminary data.</text>
</comment>
<accession>A0AA89BSH2</accession>
<dbReference type="InterPro" id="IPR029058">
    <property type="entry name" value="AB_hydrolase_fold"/>
</dbReference>
<dbReference type="CDD" id="cd01650">
    <property type="entry name" value="RT_nLTR_like"/>
    <property type="match status" value="1"/>
</dbReference>
<dbReference type="Gene3D" id="3.40.50.1820">
    <property type="entry name" value="alpha/beta hydrolase"/>
    <property type="match status" value="1"/>
</dbReference>
<feature type="compositionally biased region" description="Low complexity" evidence="1">
    <location>
        <begin position="9"/>
        <end position="26"/>
    </location>
</feature>
<proteinExistence type="predicted"/>
<name>A0AA89BSH2_PINIB</name>
<dbReference type="PANTHER" id="PTHR46331">
    <property type="entry name" value="VALACYCLOVIR HYDROLASE"/>
    <property type="match status" value="1"/>
</dbReference>
<dbReference type="InterPro" id="IPR036691">
    <property type="entry name" value="Endo/exonu/phosph_ase_sf"/>
</dbReference>
<dbReference type="InterPro" id="IPR000477">
    <property type="entry name" value="RT_dom"/>
</dbReference>